<organism evidence="2 3">
    <name type="scientific">Acrasis kona</name>
    <dbReference type="NCBI Taxonomy" id="1008807"/>
    <lineage>
        <taxon>Eukaryota</taxon>
        <taxon>Discoba</taxon>
        <taxon>Heterolobosea</taxon>
        <taxon>Tetramitia</taxon>
        <taxon>Eutetramitia</taxon>
        <taxon>Acrasidae</taxon>
        <taxon>Acrasis</taxon>
    </lineage>
</organism>
<sequence length="245" mass="27690">MTEHEHVSDDKAHSDHVGSPSQTNYITNNYEEEFMSILNSTGGNLSPQQLMVKNKLHVLFLEIDKEFDSIVRENELLRARVEEYERLNQTNPIAASLTPIPPAKTKKTIGNITKRVATAVLQTGKKDVKDPVKEVPKSAHIKDGKDNLDLKNKDKKGKGGMQKVRDFMATMNATQRAQQKPTNPLNKAITRRYLYHTDAVWKVKAIPYYSMSNSTQLIASTSNDGTTCIWTADFFKTNDDLHRTT</sequence>
<protein>
    <submittedName>
        <fullName evidence="2">1-deoxy-D-xylulose-5-phosphate synthase</fullName>
    </submittedName>
</protein>
<comment type="caution">
    <text evidence="2">The sequence shown here is derived from an EMBL/GenBank/DDBJ whole genome shotgun (WGS) entry which is preliminary data.</text>
</comment>
<gene>
    <name evidence="2" type="ORF">AKO1_011995</name>
</gene>
<feature type="region of interest" description="Disordered" evidence="1">
    <location>
        <begin position="1"/>
        <end position="24"/>
    </location>
</feature>
<evidence type="ECO:0000313" key="2">
    <source>
        <dbReference type="EMBL" id="KAL0486487.1"/>
    </source>
</evidence>
<name>A0AAW2ZCX2_9EUKA</name>
<evidence type="ECO:0000256" key="1">
    <source>
        <dbReference type="SAM" id="MobiDB-lite"/>
    </source>
</evidence>
<evidence type="ECO:0000313" key="3">
    <source>
        <dbReference type="Proteomes" id="UP001431209"/>
    </source>
</evidence>
<keyword evidence="3" id="KW-1185">Reference proteome</keyword>
<dbReference type="EMBL" id="JAOPGA020001235">
    <property type="protein sequence ID" value="KAL0486487.1"/>
    <property type="molecule type" value="Genomic_DNA"/>
</dbReference>
<proteinExistence type="predicted"/>
<feature type="compositionally biased region" description="Basic and acidic residues" evidence="1">
    <location>
        <begin position="1"/>
        <end position="16"/>
    </location>
</feature>
<accession>A0AAW2ZCX2</accession>
<reference evidence="2 3" key="1">
    <citation type="submission" date="2024-03" db="EMBL/GenBank/DDBJ databases">
        <title>The Acrasis kona genome and developmental transcriptomes reveal deep origins of eukaryotic multicellular pathways.</title>
        <authorList>
            <person name="Sheikh S."/>
            <person name="Fu C.-J."/>
            <person name="Brown M.W."/>
            <person name="Baldauf S.L."/>
        </authorList>
    </citation>
    <scope>NUCLEOTIDE SEQUENCE [LARGE SCALE GENOMIC DNA]</scope>
    <source>
        <strain evidence="2 3">ATCC MYA-3509</strain>
    </source>
</reference>
<dbReference type="Proteomes" id="UP001431209">
    <property type="component" value="Unassembled WGS sequence"/>
</dbReference>
<dbReference type="AlphaFoldDB" id="A0AAW2ZCX2"/>